<dbReference type="PANTHER" id="PTHR11487">
    <property type="entry name" value="THIOESTERASE"/>
    <property type="match status" value="1"/>
</dbReference>
<feature type="domain" description="Thioesterase TesA-like" evidence="3">
    <location>
        <begin position="25"/>
        <end position="247"/>
    </location>
</feature>
<dbReference type="Pfam" id="PF00975">
    <property type="entry name" value="Thioesterase"/>
    <property type="match status" value="1"/>
</dbReference>
<comment type="caution">
    <text evidence="4">The sequence shown here is derived from an EMBL/GenBank/DDBJ whole genome shotgun (WGS) entry which is preliminary data.</text>
</comment>
<name>A0A931AF68_9ACTN</name>
<dbReference type="AlphaFoldDB" id="A0A931AF68"/>
<dbReference type="RefSeq" id="WP_195900655.1">
    <property type="nucleotide sequence ID" value="NZ_JADOGI010000175.1"/>
</dbReference>
<keyword evidence="5" id="KW-1185">Reference proteome</keyword>
<evidence type="ECO:0000259" key="3">
    <source>
        <dbReference type="SMART" id="SM00824"/>
    </source>
</evidence>
<protein>
    <submittedName>
        <fullName evidence="4">Thioesterase</fullName>
    </submittedName>
</protein>
<dbReference type="InterPro" id="IPR001031">
    <property type="entry name" value="Thioesterase"/>
</dbReference>
<dbReference type="GO" id="GO:0016787">
    <property type="term" value="F:hydrolase activity"/>
    <property type="evidence" value="ECO:0007669"/>
    <property type="project" value="UniProtKB-KW"/>
</dbReference>
<dbReference type="Proteomes" id="UP000605361">
    <property type="component" value="Unassembled WGS sequence"/>
</dbReference>
<comment type="similarity">
    <text evidence="1">Belongs to the thioesterase family.</text>
</comment>
<evidence type="ECO:0000313" key="5">
    <source>
        <dbReference type="Proteomes" id="UP000605361"/>
    </source>
</evidence>
<dbReference type="InterPro" id="IPR012223">
    <property type="entry name" value="TEII"/>
</dbReference>
<dbReference type="InterPro" id="IPR029058">
    <property type="entry name" value="AB_hydrolase_fold"/>
</dbReference>
<keyword evidence="2" id="KW-0378">Hydrolase</keyword>
<gene>
    <name evidence="4" type="ORF">ITP53_39860</name>
</gene>
<dbReference type="InterPro" id="IPR020802">
    <property type="entry name" value="TesA-like"/>
</dbReference>
<sequence length="250" mass="27167">MTGTTLDDAWIRRYHSGPGDRPTLVCFPHAGGAASYFFPLSGALKSSLQVVALQYPGRQDRRHQPCPSTIAEFAEGAYAALKPLMSGPVAFFGHSMGAVIAFEVADRMRERLGAAPSALFASGRRAPSTTRDENVRLRGDDGLIAELRRLSGTGDEILEDEELLRLILPPLRSDYAAIETYRYRPGPKLGCPVLALIGDEDPRCDLDEARAWADHTTGPFSLHTFSGGHFYLTDHLGSVADLVSRQLGTP</sequence>
<dbReference type="Gene3D" id="3.40.50.1820">
    <property type="entry name" value="alpha/beta hydrolase"/>
    <property type="match status" value="1"/>
</dbReference>
<dbReference type="SUPFAM" id="SSF53474">
    <property type="entry name" value="alpha/beta-Hydrolases"/>
    <property type="match status" value="1"/>
</dbReference>
<evidence type="ECO:0000256" key="2">
    <source>
        <dbReference type="ARBA" id="ARBA00022801"/>
    </source>
</evidence>
<dbReference type="GO" id="GO:0008610">
    <property type="term" value="P:lipid biosynthetic process"/>
    <property type="evidence" value="ECO:0007669"/>
    <property type="project" value="TreeGrafter"/>
</dbReference>
<proteinExistence type="inferred from homology"/>
<organism evidence="4 5">
    <name type="scientific">Nonomuraea cypriaca</name>
    <dbReference type="NCBI Taxonomy" id="1187855"/>
    <lineage>
        <taxon>Bacteria</taxon>
        <taxon>Bacillati</taxon>
        <taxon>Actinomycetota</taxon>
        <taxon>Actinomycetes</taxon>
        <taxon>Streptosporangiales</taxon>
        <taxon>Streptosporangiaceae</taxon>
        <taxon>Nonomuraea</taxon>
    </lineage>
</organism>
<dbReference type="SMART" id="SM00824">
    <property type="entry name" value="PKS_TE"/>
    <property type="match status" value="1"/>
</dbReference>
<evidence type="ECO:0000256" key="1">
    <source>
        <dbReference type="ARBA" id="ARBA00007169"/>
    </source>
</evidence>
<accession>A0A931AF68</accession>
<dbReference type="PANTHER" id="PTHR11487:SF0">
    <property type="entry name" value="S-ACYL FATTY ACID SYNTHASE THIOESTERASE, MEDIUM CHAIN"/>
    <property type="match status" value="1"/>
</dbReference>
<evidence type="ECO:0000313" key="4">
    <source>
        <dbReference type="EMBL" id="MBF8191746.1"/>
    </source>
</evidence>
<reference evidence="4" key="1">
    <citation type="submission" date="2020-11" db="EMBL/GenBank/DDBJ databases">
        <title>Whole-genome analyses of Nonomuraea sp. K274.</title>
        <authorList>
            <person name="Veyisoglu A."/>
        </authorList>
    </citation>
    <scope>NUCLEOTIDE SEQUENCE</scope>
    <source>
        <strain evidence="4">K274</strain>
    </source>
</reference>
<dbReference type="EMBL" id="JADOGI010000175">
    <property type="protein sequence ID" value="MBF8191746.1"/>
    <property type="molecule type" value="Genomic_DNA"/>
</dbReference>